<comment type="similarity">
    <text evidence="2">Belongs to the krueppel C2H2-type zinc-finger protein family.</text>
</comment>
<feature type="region of interest" description="Disordered" evidence="12">
    <location>
        <begin position="1037"/>
        <end position="1062"/>
    </location>
</feature>
<feature type="region of interest" description="Disordered" evidence="12">
    <location>
        <begin position="649"/>
        <end position="681"/>
    </location>
</feature>
<dbReference type="Gene3D" id="1.10.4020.10">
    <property type="entry name" value="DNA breaking-rejoining enzymes"/>
    <property type="match status" value="1"/>
</dbReference>
<feature type="region of interest" description="Disordered" evidence="12">
    <location>
        <begin position="1100"/>
        <end position="1139"/>
    </location>
</feature>
<evidence type="ECO:0000256" key="10">
    <source>
        <dbReference type="ARBA" id="ARBA00023242"/>
    </source>
</evidence>
<feature type="region of interest" description="Disordered" evidence="12">
    <location>
        <begin position="268"/>
        <end position="291"/>
    </location>
</feature>
<dbReference type="InterPro" id="IPR036236">
    <property type="entry name" value="Znf_C2H2_sf"/>
</dbReference>
<dbReference type="PANTHER" id="PTHR23226">
    <property type="entry name" value="ZINC FINGER AND SCAN DOMAIN-CONTAINING"/>
    <property type="match status" value="1"/>
</dbReference>
<feature type="domain" description="C2H2-type" evidence="13">
    <location>
        <begin position="503"/>
        <end position="525"/>
    </location>
</feature>
<evidence type="ECO:0000313" key="20">
    <source>
        <dbReference type="RefSeq" id="XP_054831547.1"/>
    </source>
</evidence>
<dbReference type="SMART" id="SM00355">
    <property type="entry name" value="ZnF_C2H2"/>
    <property type="match status" value="15"/>
</dbReference>
<sequence>MQEADMEKSLEGPGKIPRIVQVMYFKDAPRPSANQQPEQSLPQVWEAQWQQFLKMLQHPHPGWGNLQLTDAVPWDDTKAFLAAFEQVAEACRWPREEWVGRLLPALRGGMEQVYCRLDARERGDYGKVKAALLRGDAMRTESKRQHFRQCCYQDFDGPRRIYSRLQELCRQWLKPDHRTKEQILELIIQEQLLAMLPLEVQTRVRECGPEDCIEVVALAEDFLMGRQAARMWEWPVPLQEMTVNSMEADGPLVNATARRRYAGISQKRGGGVCSTSERMSTRNSGFMLPPERRDMAGTALTEGLVNLRERNVGLERAGWATVNLDEKPATWEIAQENYGSVSASDGLLVPTPDILQPDQEGGVFSHITETGETILSVIPGCRILSEIKIENFKEEDVEAEYSFEALTEEFLEAIPTIPDTFEDSPRRKLRPRGPQGRKQEGTTQQGTSMKLRKKATPVATKTMQVTNRKLKEKKHKCAKCGHRTCYLSDMLRHMKSHNGKRPHRCNICGKTFIHISSLETHQKIHKPVGRLRLMKKKPGRKPSIHKAKGTHLCSRCGKRVTTLAALVLHMKVHVKEGPFQCQECGKSFNWMSSLCRHRRIRGCGRNCKRQRRRGAVEEIRRVSPYPERTESKDGIATLLGKSSGISSQTREVTVTSRLRPRKPQGSVLESSGAGTGLKSSEVQDKRKHACPECGRRSEKLSDLIRHMRIHTGEKPYECPNCERTFRWSSNFFQHQRKCCTKRSASNTPLTEHRVTHAGDEELCKVKQEEIKLEDEFGTSPDEAFGAVSPEDCMVRSTSRPQTDEHQGGGQGESVPRSRGSFSTGYSKKEHPCQQCGRKFQSLSAMLYHTRIHTREKPYECFSCGKLFRWASNLSKHQKSNNCIPKEPAPTPVLAECDVILEDEEELIHILERNSQKRRVKSEDLLGALPEESPDVASQSTKEYKIRTASKLRPRLHAVKQQSLKMAAVVKSSRYSRIERKHQCSVCDHRTYYLSDLIRHMRVHTREKPYKCFGCGKTFSQNSGLLFHQRSQLCVAGPSGRKSHAKSVTSHKGEISPRGGKTSHKLAGLVKRRRRGGDKPFKCLECGQGFTFSSNLSRHRKLHLSKTSRVGRKQMDTGSSKPNNMTMDNSSQGRATLKKMRRTSEITHGVASVTVVINDGGWKSKSPPCKKVVKGQKKPLGDKPAVKGAAQAGRFLYSKSGMAYHYKSGLVTSKKTRAKSRYQCKVCRRSFALKHVLAVHENSHTKPYECSECGRRFCFKTTLQSHQKTHTGVKSYQCPECEKSFTEKDSLIVHLKSHGSSCMYECAQCGVQFSELDQLFRHQKSHAGEQAY</sequence>
<keyword evidence="5 11" id="KW-0863">Zinc-finger</keyword>
<dbReference type="Pfam" id="PF02023">
    <property type="entry name" value="SCAN"/>
    <property type="match status" value="1"/>
</dbReference>
<dbReference type="RefSeq" id="XP_054831547.1">
    <property type="nucleotide sequence ID" value="XM_054975572.1"/>
</dbReference>
<evidence type="ECO:0000256" key="7">
    <source>
        <dbReference type="ARBA" id="ARBA00023015"/>
    </source>
</evidence>
<evidence type="ECO:0000313" key="17">
    <source>
        <dbReference type="RefSeq" id="XP_054831543.1"/>
    </source>
</evidence>
<dbReference type="FunFam" id="3.30.160.60:FF:001016">
    <property type="entry name" value="zinc finger protein 850-like"/>
    <property type="match status" value="1"/>
</dbReference>
<protein>
    <submittedName>
        <fullName evidence="16 17">Zinc finger protein 184-like</fullName>
    </submittedName>
</protein>
<dbReference type="FunFam" id="3.30.160.60:FF:000264">
    <property type="entry name" value="Zinc finger protein 236"/>
    <property type="match status" value="1"/>
</dbReference>
<organism evidence="15 20">
    <name type="scientific">Eublepharis macularius</name>
    <name type="common">Leopard gecko</name>
    <name type="synonym">Cyrtodactylus macularius</name>
    <dbReference type="NCBI Taxonomy" id="481883"/>
    <lineage>
        <taxon>Eukaryota</taxon>
        <taxon>Metazoa</taxon>
        <taxon>Chordata</taxon>
        <taxon>Craniata</taxon>
        <taxon>Vertebrata</taxon>
        <taxon>Euteleostomi</taxon>
        <taxon>Lepidosauria</taxon>
        <taxon>Squamata</taxon>
        <taxon>Bifurcata</taxon>
        <taxon>Gekkota</taxon>
        <taxon>Eublepharidae</taxon>
        <taxon>Eublepharinae</taxon>
        <taxon>Eublepharis</taxon>
    </lineage>
</organism>
<feature type="domain" description="C2H2-type" evidence="13">
    <location>
        <begin position="1275"/>
        <end position="1297"/>
    </location>
</feature>
<dbReference type="FunFam" id="3.30.160.60:FF:000383">
    <property type="entry name" value="Uncharacterized protein"/>
    <property type="match status" value="1"/>
</dbReference>
<dbReference type="RefSeq" id="XP_054831543.1">
    <property type="nucleotide sequence ID" value="XM_054975568.1"/>
</dbReference>
<dbReference type="Gene3D" id="3.30.160.60">
    <property type="entry name" value="Classic Zinc Finger"/>
    <property type="match status" value="12"/>
</dbReference>
<dbReference type="CDD" id="cd07936">
    <property type="entry name" value="SCAN"/>
    <property type="match status" value="1"/>
</dbReference>
<dbReference type="SUPFAM" id="SSF47353">
    <property type="entry name" value="Retrovirus capsid dimerization domain-like"/>
    <property type="match status" value="1"/>
</dbReference>
<dbReference type="FunFam" id="3.30.160.60:FF:002343">
    <property type="entry name" value="Zinc finger protein 33A"/>
    <property type="match status" value="1"/>
</dbReference>
<dbReference type="FunFam" id="3.30.160.60:FF:000176">
    <property type="entry name" value="zinc finger protein 70"/>
    <property type="match status" value="1"/>
</dbReference>
<dbReference type="Pfam" id="PF00096">
    <property type="entry name" value="zf-C2H2"/>
    <property type="match status" value="6"/>
</dbReference>
<feature type="domain" description="C2H2-type" evidence="13">
    <location>
        <begin position="716"/>
        <end position="748"/>
    </location>
</feature>
<evidence type="ECO:0000313" key="19">
    <source>
        <dbReference type="RefSeq" id="XP_054831545.1"/>
    </source>
</evidence>
<feature type="domain" description="C2H2-type" evidence="13">
    <location>
        <begin position="579"/>
        <end position="606"/>
    </location>
</feature>
<keyword evidence="7" id="KW-0805">Transcription regulation</keyword>
<evidence type="ECO:0000256" key="6">
    <source>
        <dbReference type="ARBA" id="ARBA00022833"/>
    </source>
</evidence>
<dbReference type="PANTHER" id="PTHR23226:SF416">
    <property type="entry name" value="FI01424P"/>
    <property type="match status" value="1"/>
</dbReference>
<keyword evidence="6" id="KW-0862">Zinc</keyword>
<feature type="domain" description="C2H2-type" evidence="13">
    <location>
        <begin position="858"/>
        <end position="887"/>
    </location>
</feature>
<feature type="domain" description="C2H2-type" evidence="13">
    <location>
        <begin position="1009"/>
        <end position="1031"/>
    </location>
</feature>
<dbReference type="GO" id="GO:0000978">
    <property type="term" value="F:RNA polymerase II cis-regulatory region sequence-specific DNA binding"/>
    <property type="evidence" value="ECO:0007669"/>
    <property type="project" value="TreeGrafter"/>
</dbReference>
<evidence type="ECO:0000256" key="2">
    <source>
        <dbReference type="ARBA" id="ARBA00006991"/>
    </source>
</evidence>
<dbReference type="GeneID" id="129327122"/>
<feature type="domain" description="C2H2-type" evidence="13">
    <location>
        <begin position="551"/>
        <end position="578"/>
    </location>
</feature>
<feature type="compositionally biased region" description="Polar residues" evidence="12">
    <location>
        <begin position="273"/>
        <end position="284"/>
    </location>
</feature>
<dbReference type="FunFam" id="3.30.160.60:FF:000099">
    <property type="entry name" value="Zinc finger protein 79"/>
    <property type="match status" value="1"/>
</dbReference>
<dbReference type="FunFam" id="3.30.160.60:FF:000688">
    <property type="entry name" value="zinc finger protein 197 isoform X1"/>
    <property type="match status" value="1"/>
</dbReference>
<evidence type="ECO:0000256" key="1">
    <source>
        <dbReference type="ARBA" id="ARBA00004123"/>
    </source>
</evidence>
<dbReference type="FunFam" id="3.30.160.60:FF:000322">
    <property type="entry name" value="GDNF-inducible zinc finger protein 1"/>
    <property type="match status" value="1"/>
</dbReference>
<comment type="subcellular location">
    <subcellularLocation>
        <location evidence="1">Nucleus</location>
    </subcellularLocation>
</comment>
<dbReference type="RefSeq" id="XP_054831544.1">
    <property type="nucleotide sequence ID" value="XM_054975569.1"/>
</dbReference>
<dbReference type="Pfam" id="PF13912">
    <property type="entry name" value="zf-C2H2_6"/>
    <property type="match status" value="2"/>
</dbReference>
<dbReference type="Proteomes" id="UP001190640">
    <property type="component" value="Chromosome 4"/>
</dbReference>
<accession>A0AA97J505</accession>
<reference evidence="16 17" key="1">
    <citation type="submission" date="2025-04" db="UniProtKB">
        <authorList>
            <consortium name="RefSeq"/>
        </authorList>
    </citation>
    <scope>IDENTIFICATION</scope>
    <source>
        <tissue evidence="16 17">Blood</tissue>
    </source>
</reference>
<evidence type="ECO:0000256" key="4">
    <source>
        <dbReference type="ARBA" id="ARBA00022737"/>
    </source>
</evidence>
<dbReference type="GO" id="GO:0000981">
    <property type="term" value="F:DNA-binding transcription factor activity, RNA polymerase II-specific"/>
    <property type="evidence" value="ECO:0007669"/>
    <property type="project" value="TreeGrafter"/>
</dbReference>
<feature type="domain" description="SCAN box" evidence="14">
    <location>
        <begin position="144"/>
        <end position="222"/>
    </location>
</feature>
<dbReference type="PROSITE" id="PS50157">
    <property type="entry name" value="ZINC_FINGER_C2H2_2"/>
    <property type="match status" value="15"/>
</dbReference>
<keyword evidence="9" id="KW-0804">Transcription</keyword>
<dbReference type="RefSeq" id="XP_054831545.1">
    <property type="nucleotide sequence ID" value="XM_054975570.1"/>
</dbReference>
<keyword evidence="8" id="KW-0238">DNA-binding</keyword>
<keyword evidence="3" id="KW-0479">Metal-binding</keyword>
<keyword evidence="4" id="KW-0677">Repeat</keyword>
<evidence type="ECO:0000256" key="8">
    <source>
        <dbReference type="ARBA" id="ARBA00023125"/>
    </source>
</evidence>
<dbReference type="GO" id="GO:0008270">
    <property type="term" value="F:zinc ion binding"/>
    <property type="evidence" value="ECO:0007669"/>
    <property type="project" value="UniProtKB-KW"/>
</dbReference>
<feature type="region of interest" description="Disordered" evidence="12">
    <location>
        <begin position="793"/>
        <end position="831"/>
    </location>
</feature>
<name>A0AA97J505_EUBMA</name>
<feature type="compositionally biased region" description="Basic residues" evidence="12">
    <location>
        <begin position="1100"/>
        <end position="1111"/>
    </location>
</feature>
<dbReference type="GO" id="GO:0005634">
    <property type="term" value="C:nucleus"/>
    <property type="evidence" value="ECO:0007669"/>
    <property type="project" value="UniProtKB-SubCell"/>
</dbReference>
<evidence type="ECO:0000256" key="11">
    <source>
        <dbReference type="PROSITE-ProRule" id="PRU00042"/>
    </source>
</evidence>
<feature type="domain" description="C2H2-type" evidence="13">
    <location>
        <begin position="830"/>
        <end position="857"/>
    </location>
</feature>
<dbReference type="RefSeq" id="XP_054831542.1">
    <property type="nucleotide sequence ID" value="XM_054975567.1"/>
</dbReference>
<feature type="domain" description="C2H2-type" evidence="13">
    <location>
        <begin position="688"/>
        <end position="715"/>
    </location>
</feature>
<dbReference type="InterPro" id="IPR013087">
    <property type="entry name" value="Znf_C2H2_type"/>
</dbReference>
<feature type="domain" description="C2H2-type" evidence="13">
    <location>
        <begin position="1303"/>
        <end position="1330"/>
    </location>
</feature>
<proteinExistence type="inferred from homology"/>
<dbReference type="InterPro" id="IPR003309">
    <property type="entry name" value="SCAN_dom"/>
</dbReference>
<feature type="domain" description="C2H2-type" evidence="13">
    <location>
        <begin position="1247"/>
        <end position="1274"/>
    </location>
</feature>
<dbReference type="PROSITE" id="PS50804">
    <property type="entry name" value="SCAN_BOX"/>
    <property type="match status" value="1"/>
</dbReference>
<feature type="domain" description="C2H2-type" evidence="13">
    <location>
        <begin position="475"/>
        <end position="502"/>
    </location>
</feature>
<evidence type="ECO:0000313" key="18">
    <source>
        <dbReference type="RefSeq" id="XP_054831544.1"/>
    </source>
</evidence>
<feature type="domain" description="C2H2-type" evidence="13">
    <location>
        <begin position="1080"/>
        <end position="1107"/>
    </location>
</feature>
<evidence type="ECO:0000313" key="16">
    <source>
        <dbReference type="RefSeq" id="XP_054831542.1"/>
    </source>
</evidence>
<evidence type="ECO:0000259" key="13">
    <source>
        <dbReference type="PROSITE" id="PS50157"/>
    </source>
</evidence>
<evidence type="ECO:0000259" key="14">
    <source>
        <dbReference type="PROSITE" id="PS50804"/>
    </source>
</evidence>
<evidence type="ECO:0000256" key="12">
    <source>
        <dbReference type="SAM" id="MobiDB-lite"/>
    </source>
</evidence>
<evidence type="ECO:0000256" key="5">
    <source>
        <dbReference type="ARBA" id="ARBA00022771"/>
    </source>
</evidence>
<evidence type="ECO:0000256" key="9">
    <source>
        <dbReference type="ARBA" id="ARBA00023163"/>
    </source>
</evidence>
<keyword evidence="10" id="KW-0539">Nucleus</keyword>
<dbReference type="SUPFAM" id="SSF57667">
    <property type="entry name" value="beta-beta-alpha zinc fingers"/>
    <property type="match status" value="9"/>
</dbReference>
<dbReference type="PROSITE" id="PS00028">
    <property type="entry name" value="ZINC_FINGER_C2H2_1"/>
    <property type="match status" value="8"/>
</dbReference>
<feature type="domain" description="C2H2-type" evidence="13">
    <location>
        <begin position="981"/>
        <end position="1008"/>
    </location>
</feature>
<feature type="region of interest" description="Disordered" evidence="12">
    <location>
        <begin position="418"/>
        <end position="461"/>
    </location>
</feature>
<dbReference type="FunFam" id="3.30.160.60:FF:001297">
    <property type="entry name" value="Zinc finger and SCAN domain-containing protein 2"/>
    <property type="match status" value="1"/>
</dbReference>
<feature type="compositionally biased region" description="Polar residues" evidence="12">
    <location>
        <begin position="1115"/>
        <end position="1133"/>
    </location>
</feature>
<dbReference type="KEGG" id="emc:129327122"/>
<gene>
    <name evidence="16 17 18 19 20" type="primary">LOC129327122</name>
</gene>
<dbReference type="FunFam" id="1.10.4020.10:FF:000001">
    <property type="entry name" value="zinc finger protein 263 isoform X1"/>
    <property type="match status" value="1"/>
</dbReference>
<dbReference type="SMART" id="SM00431">
    <property type="entry name" value="SCAN"/>
    <property type="match status" value="1"/>
</dbReference>
<keyword evidence="15" id="KW-1185">Reference proteome</keyword>
<feature type="domain" description="C2H2-type" evidence="13">
    <location>
        <begin position="1221"/>
        <end position="1248"/>
    </location>
</feature>
<dbReference type="InterPro" id="IPR038269">
    <property type="entry name" value="SCAN_sf"/>
</dbReference>
<evidence type="ECO:0000256" key="3">
    <source>
        <dbReference type="ARBA" id="ARBA00022723"/>
    </source>
</evidence>
<evidence type="ECO:0000313" key="15">
    <source>
        <dbReference type="Proteomes" id="UP001190640"/>
    </source>
</evidence>